<dbReference type="SMART" id="SM00271">
    <property type="entry name" value="DnaJ"/>
    <property type="match status" value="1"/>
</dbReference>
<dbReference type="EMBL" id="JAACLJ010000001">
    <property type="protein sequence ID" value="KAF4594783.1"/>
    <property type="molecule type" value="Genomic_DNA"/>
</dbReference>
<dbReference type="Pfam" id="PF00684">
    <property type="entry name" value="DnaJ_CXXCXGXG"/>
    <property type="match status" value="1"/>
</dbReference>
<comment type="caution">
    <text evidence="17">The sequence shown here is derived from an EMBL/GenBank/DDBJ whole genome shotgun (WGS) entry which is preliminary data.</text>
</comment>
<evidence type="ECO:0000313" key="17">
    <source>
        <dbReference type="EMBL" id="KAF4594783.1"/>
    </source>
</evidence>
<dbReference type="FunFam" id="1.10.287.110:FF:000048">
    <property type="entry name" value="DnaJ family protein"/>
    <property type="match status" value="1"/>
</dbReference>
<dbReference type="SUPFAM" id="SSF57938">
    <property type="entry name" value="DnaJ/Hsp40 cysteine-rich domain"/>
    <property type="match status" value="1"/>
</dbReference>
<dbReference type="PANTHER" id="PTHR43888">
    <property type="entry name" value="DNAJ-LIKE-2, ISOFORM A-RELATED"/>
    <property type="match status" value="1"/>
</dbReference>
<dbReference type="SMART" id="SM01052">
    <property type="entry name" value="CAP_GLY"/>
    <property type="match status" value="1"/>
</dbReference>
<dbReference type="AlphaFoldDB" id="A0A8H4QC55"/>
<feature type="region of interest" description="Disordered" evidence="13">
    <location>
        <begin position="523"/>
        <end position="542"/>
    </location>
</feature>
<dbReference type="InterPro" id="IPR008971">
    <property type="entry name" value="HSP40/DnaJ_pept-bd"/>
</dbReference>
<dbReference type="InterPro" id="IPR032108">
    <property type="entry name" value="CLIP1_ZNF"/>
</dbReference>
<keyword evidence="9" id="KW-0143">Chaperone</keyword>
<dbReference type="Pfam" id="PF01556">
    <property type="entry name" value="DnaJ_C"/>
    <property type="match status" value="1"/>
</dbReference>
<dbReference type="PROSITE" id="PS00636">
    <property type="entry name" value="DNAJ_1"/>
    <property type="match status" value="1"/>
</dbReference>
<feature type="domain" description="J" evidence="14">
    <location>
        <begin position="858"/>
        <end position="923"/>
    </location>
</feature>
<dbReference type="PRINTS" id="PR00625">
    <property type="entry name" value="JDOMAIN"/>
</dbReference>
<evidence type="ECO:0000259" key="16">
    <source>
        <dbReference type="PROSITE" id="PS51188"/>
    </source>
</evidence>
<evidence type="ECO:0000256" key="4">
    <source>
        <dbReference type="ARBA" id="ARBA00022723"/>
    </source>
</evidence>
<organism evidence="17 18">
    <name type="scientific">Ophiocordyceps camponoti-floridani</name>
    <dbReference type="NCBI Taxonomy" id="2030778"/>
    <lineage>
        <taxon>Eukaryota</taxon>
        <taxon>Fungi</taxon>
        <taxon>Dikarya</taxon>
        <taxon>Ascomycota</taxon>
        <taxon>Pezizomycotina</taxon>
        <taxon>Sordariomycetes</taxon>
        <taxon>Hypocreomycetidae</taxon>
        <taxon>Hypocreales</taxon>
        <taxon>Ophiocordycipitaceae</taxon>
        <taxon>Ophiocordyceps</taxon>
    </lineage>
</organism>
<evidence type="ECO:0000256" key="7">
    <source>
        <dbReference type="ARBA" id="ARBA00022833"/>
    </source>
</evidence>
<dbReference type="Proteomes" id="UP000562929">
    <property type="component" value="Unassembled WGS sequence"/>
</dbReference>
<dbReference type="SUPFAM" id="SSF74924">
    <property type="entry name" value="Cap-Gly domain"/>
    <property type="match status" value="1"/>
</dbReference>
<feature type="domain" description="CAP-Gly" evidence="15">
    <location>
        <begin position="125"/>
        <end position="171"/>
    </location>
</feature>
<dbReference type="GO" id="GO:0005874">
    <property type="term" value="C:microtubule"/>
    <property type="evidence" value="ECO:0007669"/>
    <property type="project" value="UniProtKB-KW"/>
</dbReference>
<dbReference type="FunFam" id="2.60.260.20:FF:000003">
    <property type="entry name" value="DnaJ subfamily A member 2"/>
    <property type="match status" value="1"/>
</dbReference>
<feature type="coiled-coil region" evidence="12">
    <location>
        <begin position="593"/>
        <end position="627"/>
    </location>
</feature>
<feature type="compositionally biased region" description="Low complexity" evidence="13">
    <location>
        <begin position="734"/>
        <end position="746"/>
    </location>
</feature>
<dbReference type="Pfam" id="PF16641">
    <property type="entry name" value="CLIP1_ZNF"/>
    <property type="match status" value="2"/>
</dbReference>
<evidence type="ECO:0000256" key="13">
    <source>
        <dbReference type="SAM" id="MobiDB-lite"/>
    </source>
</evidence>
<dbReference type="InterPro" id="IPR002939">
    <property type="entry name" value="DnaJ_C"/>
</dbReference>
<evidence type="ECO:0000256" key="3">
    <source>
        <dbReference type="ARBA" id="ARBA00022701"/>
    </source>
</evidence>
<feature type="compositionally biased region" description="Basic and acidic residues" evidence="13">
    <location>
        <begin position="282"/>
        <end position="292"/>
    </location>
</feature>
<proteinExistence type="inferred from homology"/>
<dbReference type="PROSITE" id="PS50076">
    <property type="entry name" value="DNAJ_2"/>
    <property type="match status" value="1"/>
</dbReference>
<dbReference type="CDD" id="cd06257">
    <property type="entry name" value="DnaJ"/>
    <property type="match status" value="1"/>
</dbReference>
<feature type="region of interest" description="Disordered" evidence="13">
    <location>
        <begin position="725"/>
        <end position="746"/>
    </location>
</feature>
<keyword evidence="4 11" id="KW-0479">Metal-binding</keyword>
<feature type="region of interest" description="Disordered" evidence="13">
    <location>
        <begin position="634"/>
        <end position="665"/>
    </location>
</feature>
<protein>
    <recommendedName>
        <fullName evidence="19">CAP-Gly domain-containing protein</fullName>
    </recommendedName>
</protein>
<evidence type="ECO:0000259" key="15">
    <source>
        <dbReference type="PROSITE" id="PS50245"/>
    </source>
</evidence>
<dbReference type="InterPro" id="IPR036410">
    <property type="entry name" value="HSP_DnaJ_Cys-rich_dom_sf"/>
</dbReference>
<accession>A0A8H4QC55</accession>
<dbReference type="InterPro" id="IPR036869">
    <property type="entry name" value="J_dom_sf"/>
</dbReference>
<dbReference type="GO" id="GO:0009408">
    <property type="term" value="P:response to heat"/>
    <property type="evidence" value="ECO:0007669"/>
    <property type="project" value="InterPro"/>
</dbReference>
<dbReference type="GO" id="GO:0051082">
    <property type="term" value="F:unfolded protein binding"/>
    <property type="evidence" value="ECO:0007669"/>
    <property type="project" value="InterPro"/>
</dbReference>
<evidence type="ECO:0000256" key="6">
    <source>
        <dbReference type="ARBA" id="ARBA00022771"/>
    </source>
</evidence>
<dbReference type="Gene3D" id="2.30.30.190">
    <property type="entry name" value="CAP Gly-rich-like domain"/>
    <property type="match status" value="1"/>
</dbReference>
<gene>
    <name evidence="17" type="ORF">GQ602_000396</name>
</gene>
<keyword evidence="7 11" id="KW-0862">Zinc</keyword>
<reference evidence="17 18" key="1">
    <citation type="journal article" date="2020" name="G3 (Bethesda)">
        <title>Genetic Underpinnings of Host Manipulation by Ophiocordyceps as Revealed by Comparative Transcriptomics.</title>
        <authorList>
            <person name="Will I."/>
            <person name="Das B."/>
            <person name="Trinh T."/>
            <person name="Brachmann A."/>
            <person name="Ohm R.A."/>
            <person name="de Bekker C."/>
        </authorList>
    </citation>
    <scope>NUCLEOTIDE SEQUENCE [LARGE SCALE GENOMIC DNA]</scope>
    <source>
        <strain evidence="17 18">EC05</strain>
    </source>
</reference>
<feature type="region of interest" description="Disordered" evidence="13">
    <location>
        <begin position="1"/>
        <end position="38"/>
    </location>
</feature>
<keyword evidence="6 11" id="KW-0863">Zinc-finger</keyword>
<dbReference type="Pfam" id="PF01302">
    <property type="entry name" value="CAP_GLY"/>
    <property type="match status" value="1"/>
</dbReference>
<feature type="compositionally biased region" description="Low complexity" evidence="13">
    <location>
        <begin position="1"/>
        <end position="21"/>
    </location>
</feature>
<dbReference type="InterPro" id="IPR044713">
    <property type="entry name" value="DNJA1/2-like"/>
</dbReference>
<dbReference type="GO" id="GO:0005524">
    <property type="term" value="F:ATP binding"/>
    <property type="evidence" value="ECO:0007669"/>
    <property type="project" value="InterPro"/>
</dbReference>
<feature type="compositionally biased region" description="Polar residues" evidence="13">
    <location>
        <begin position="267"/>
        <end position="276"/>
    </location>
</feature>
<dbReference type="GO" id="GO:0008270">
    <property type="term" value="F:zinc ion binding"/>
    <property type="evidence" value="ECO:0007669"/>
    <property type="project" value="UniProtKB-KW"/>
</dbReference>
<keyword evidence="18" id="KW-1185">Reference proteome</keyword>
<keyword evidence="10" id="KW-0206">Cytoskeleton</keyword>
<dbReference type="Gene3D" id="2.60.260.20">
    <property type="entry name" value="Urease metallochaperone UreE, N-terminal domain"/>
    <property type="match status" value="2"/>
</dbReference>
<sequence length="1268" mass="137454">MAPTATATTTTSATSTFHSSSRPALSRAHRRPANSASTPDLASVYVAQSRLVPLGLARKASLVALTPSSLASIPDVSESYALDSVLSDSAYDMAPLSPSRLADDVAVGDAVDVPGGMHGTVRFLGTVQGKKGSFAGVELHADFAARGKNNGDVDGVSYFTTTTPGAGIFVPLAKVARRRVTALASPMTPTARYPAAPRNGHGPKSITPPTPAPPKFSASVGPGARATSPQLKRPRTSLPRPDSPSRRLQMTPGPRPSLGAPAKITSRYGSPTNKFAQSVRGDPSKKPSKLDTSKLATGPRSASALGNRLHFDDETASVGRSQRPKNNGSVGSTSSANTNKMNYRPASRADNEEELERLRSQIADRDQQLKEQGTTLAEMESSLVELQTLIGDPDMAQPRGNGIDDKDSAQLRVMLREKNEKIAMLTAEFDAHRADFRSTIDTLELASAETERVYERRIEEMMTEVRELESRNLDMDSVASQLKGLEELVQELEEGLEDARRGEAEARGEAEFLRGDVERTRSELRREREKTLAGRNQTGDVPNASKELEQKEDEIRGLKAIIHSLSRDSVPPGQRPVSLMNSAEDPVQAKIARDNLERRVAELQTLLERKSKREDELELELETLRGGPQANAAAPLVVTRSTRRDSRDTVIPHGSRSPDAPHRRGQALDTMHESDTYSSATETSTLWCEICETNGHDILTCSNVFGSDRGDVSSSRAAALRALAPGDAQPAPLSPSKPKTATASTTVSTTVSAPGRNVKILPNPMDVGPVAGKESGVVDVEKWCAVCERDGHDSVDCPFEDALRLREQAFFGGGHRCCLVRLLSLSVPFLLRLRLQYLSLFVFFQIVESPVTMVKETKLYDTLGVTPTATEQELKKAYKMNALKYHPDKNAHNPGAEEKFKEISHAYEVLSDSQKRQIYDQYGEAGLEGGAGGGGMAAEDLFAQFFGGGGFGGMGGMFGGMGGQRGPPKARTIHHTHKVSLEDIYRGKVSKLALQRSIICPKCEGIGGKAGSVKTCQSCDGHGMKTMMRQMGPMIQRFQTVCPDCNGEGESIKEKDRCKNCNAKKTVVDRKVLHVHVDKGVRSGYKVEFRGEGDQAPGVQAGDVVFEIEQKPHARFTRKDDDLLYKCDIELVTALAGGTIFIEHLDDRWLSVEIMPGEAIAQDSVKMVRGQGMPSQRHHDFGNLYIHFNVIFPEKGWSQDPAVFESLQKVLPSPSIQNVPPTEAMTEPADLEDLDNQTQSRVFGPGGAADEDDDDGHPGAERVQCASQ</sequence>
<evidence type="ECO:0000256" key="10">
    <source>
        <dbReference type="ARBA" id="ARBA00023212"/>
    </source>
</evidence>
<dbReference type="Pfam" id="PF00226">
    <property type="entry name" value="DnaJ"/>
    <property type="match status" value="1"/>
</dbReference>
<dbReference type="OrthoDB" id="2130750at2759"/>
<evidence type="ECO:0008006" key="19">
    <source>
        <dbReference type="Google" id="ProtNLM"/>
    </source>
</evidence>
<dbReference type="Gene3D" id="1.10.287.110">
    <property type="entry name" value="DnaJ domain"/>
    <property type="match status" value="1"/>
</dbReference>
<feature type="region of interest" description="Disordered" evidence="13">
    <location>
        <begin position="1213"/>
        <end position="1268"/>
    </location>
</feature>
<evidence type="ECO:0000313" key="18">
    <source>
        <dbReference type="Proteomes" id="UP000562929"/>
    </source>
</evidence>
<feature type="compositionally biased region" description="Basic and acidic residues" evidence="13">
    <location>
        <begin position="523"/>
        <end position="532"/>
    </location>
</feature>
<dbReference type="InterPro" id="IPR012724">
    <property type="entry name" value="DnaJ"/>
</dbReference>
<feature type="region of interest" description="Disordered" evidence="13">
    <location>
        <begin position="186"/>
        <end position="354"/>
    </location>
</feature>
<keyword evidence="3" id="KW-0493">Microtubule</keyword>
<evidence type="ECO:0000256" key="8">
    <source>
        <dbReference type="ARBA" id="ARBA00023054"/>
    </source>
</evidence>
<feature type="domain" description="CR-type" evidence="16">
    <location>
        <begin position="987"/>
        <end position="1070"/>
    </location>
</feature>
<feature type="compositionally biased region" description="Polar residues" evidence="13">
    <location>
        <begin position="318"/>
        <end position="341"/>
    </location>
</feature>
<keyword evidence="8 12" id="KW-0175">Coiled coil</keyword>
<evidence type="ECO:0000256" key="9">
    <source>
        <dbReference type="ARBA" id="ARBA00023186"/>
    </source>
</evidence>
<evidence type="ECO:0000256" key="2">
    <source>
        <dbReference type="ARBA" id="ARBA00022490"/>
    </source>
</evidence>
<keyword evidence="2" id="KW-0963">Cytoplasm</keyword>
<evidence type="ECO:0000256" key="1">
    <source>
        <dbReference type="ARBA" id="ARBA00004245"/>
    </source>
</evidence>
<dbReference type="InterPro" id="IPR036859">
    <property type="entry name" value="CAP-Gly_dom_sf"/>
</dbReference>
<dbReference type="PROSITE" id="PS51188">
    <property type="entry name" value="ZF_CR"/>
    <property type="match status" value="1"/>
</dbReference>
<dbReference type="GO" id="GO:0030544">
    <property type="term" value="F:Hsp70 protein binding"/>
    <property type="evidence" value="ECO:0007669"/>
    <property type="project" value="InterPro"/>
</dbReference>
<name>A0A8H4QC55_9HYPO</name>
<evidence type="ECO:0000259" key="14">
    <source>
        <dbReference type="PROSITE" id="PS50076"/>
    </source>
</evidence>
<dbReference type="InterPro" id="IPR001623">
    <property type="entry name" value="DnaJ_domain"/>
</dbReference>
<dbReference type="Gene3D" id="2.10.230.10">
    <property type="entry name" value="Heat shock protein DnaJ, cysteine-rich domain"/>
    <property type="match status" value="1"/>
</dbReference>
<dbReference type="CDD" id="cd10719">
    <property type="entry name" value="DnaJ_zf"/>
    <property type="match status" value="1"/>
</dbReference>
<dbReference type="FunFam" id="2.10.230.10:FF:000001">
    <property type="entry name" value="DnaJ subfamily A member 2"/>
    <property type="match status" value="1"/>
</dbReference>
<evidence type="ECO:0000256" key="5">
    <source>
        <dbReference type="ARBA" id="ARBA00022737"/>
    </source>
</evidence>
<dbReference type="InterPro" id="IPR018253">
    <property type="entry name" value="DnaJ_domain_CS"/>
</dbReference>
<feature type="zinc finger region" description="CR-type" evidence="11">
    <location>
        <begin position="987"/>
        <end position="1070"/>
    </location>
</feature>
<dbReference type="HAMAP" id="MF_01152">
    <property type="entry name" value="DnaJ"/>
    <property type="match status" value="1"/>
</dbReference>
<dbReference type="InterPro" id="IPR000938">
    <property type="entry name" value="CAP-Gly_domain"/>
</dbReference>
<dbReference type="SUPFAM" id="SSF46565">
    <property type="entry name" value="Chaperone J-domain"/>
    <property type="match status" value="1"/>
</dbReference>
<keyword evidence="5" id="KW-0677">Repeat</keyword>
<dbReference type="SUPFAM" id="SSF49493">
    <property type="entry name" value="HSP40/DnaJ peptide-binding domain"/>
    <property type="match status" value="2"/>
</dbReference>
<evidence type="ECO:0000256" key="12">
    <source>
        <dbReference type="SAM" id="Coils"/>
    </source>
</evidence>
<dbReference type="GO" id="GO:0006457">
    <property type="term" value="P:protein folding"/>
    <property type="evidence" value="ECO:0007669"/>
    <property type="project" value="InterPro"/>
</dbReference>
<evidence type="ECO:0000256" key="11">
    <source>
        <dbReference type="PROSITE-ProRule" id="PRU00546"/>
    </source>
</evidence>
<dbReference type="CDD" id="cd10747">
    <property type="entry name" value="DnaJ_C"/>
    <property type="match status" value="1"/>
</dbReference>
<dbReference type="PROSITE" id="PS50245">
    <property type="entry name" value="CAP_GLY_2"/>
    <property type="match status" value="1"/>
</dbReference>
<dbReference type="InterPro" id="IPR001305">
    <property type="entry name" value="HSP_DnaJ_Cys-rich_dom"/>
</dbReference>
<comment type="subcellular location">
    <subcellularLocation>
        <location evidence="1">Cytoplasm</location>
        <location evidence="1">Cytoskeleton</location>
    </subcellularLocation>
</comment>